<dbReference type="GeneID" id="110981107"/>
<keyword evidence="2" id="KW-0472">Membrane</keyword>
<evidence type="ECO:0000256" key="2">
    <source>
        <dbReference type="SAM" id="Phobius"/>
    </source>
</evidence>
<accession>A0A8B7YNK8</accession>
<sequence>MFPKRTAPEVPEKKETTVYVFGEKDAQVALSRASRTEVKRAAICACAVVVTTLILVAGTLGAIALWLSFHHTPHDGHHVAHYDGDRDEKPLSPGIEIDDGGLWPVGDIGQVDVTESITEVPGAATGAGDILIDGNDRGFGQSETTTATPKAEQTTGTTPSASPHPESSVWDSFSVPYSVLSEQDLGASSDYGTISFTWDSASDAGSGSGSDTDGEDYEEIPYRSSATSYYSSSFVGESYDPITNLGVYEGRDDWYWEDDASGSGSGDTETSGDGIVPAVVDPYSLGQETARPVPKTPQEFTVVRYPVPVSNYNTLCTSVSSWNTCAFGFFKREDRMEVIETDLRMKPLRLTVLRKNGGRIFTMTRDEDQGYRAILLDESGICLLTRLDNTENLHIRQNSAVPIVEKLRVTLPVELPVPLLSQISGPIMDTCRNVPVFWAQQVGDSDEANFITRMRRSSPPSAAGSTDGGVDLGGGIHFQCCWCAYADDPCPCECGRF</sequence>
<name>A0A8B7YNK8_ACAPL</name>
<dbReference type="OMA" id="CCWCADE"/>
<proteinExistence type="predicted"/>
<reference evidence="4" key="1">
    <citation type="submission" date="2025-08" db="UniProtKB">
        <authorList>
            <consortium name="RefSeq"/>
        </authorList>
    </citation>
    <scope>IDENTIFICATION</scope>
</reference>
<dbReference type="AlphaFoldDB" id="A0A8B7YNK8"/>
<feature type="region of interest" description="Disordered" evidence="1">
    <location>
        <begin position="198"/>
        <end position="218"/>
    </location>
</feature>
<evidence type="ECO:0000256" key="1">
    <source>
        <dbReference type="SAM" id="MobiDB-lite"/>
    </source>
</evidence>
<evidence type="ECO:0000313" key="4">
    <source>
        <dbReference type="RefSeq" id="XP_022094035.1"/>
    </source>
</evidence>
<evidence type="ECO:0000313" key="3">
    <source>
        <dbReference type="Proteomes" id="UP000694845"/>
    </source>
</evidence>
<organism evidence="3 4">
    <name type="scientific">Acanthaster planci</name>
    <name type="common">Crown-of-thorns starfish</name>
    <dbReference type="NCBI Taxonomy" id="133434"/>
    <lineage>
        <taxon>Eukaryota</taxon>
        <taxon>Metazoa</taxon>
        <taxon>Echinodermata</taxon>
        <taxon>Eleutherozoa</taxon>
        <taxon>Asterozoa</taxon>
        <taxon>Asteroidea</taxon>
        <taxon>Valvatacea</taxon>
        <taxon>Valvatida</taxon>
        <taxon>Acanthasteridae</taxon>
        <taxon>Acanthaster</taxon>
    </lineage>
</organism>
<feature type="transmembrane region" description="Helical" evidence="2">
    <location>
        <begin position="41"/>
        <end position="67"/>
    </location>
</feature>
<protein>
    <submittedName>
        <fullName evidence="4">Uncharacterized protein LOC110981107 isoform X1</fullName>
    </submittedName>
</protein>
<gene>
    <name evidence="4" type="primary">LOC110981107</name>
</gene>
<dbReference type="RefSeq" id="XP_022094035.1">
    <property type="nucleotide sequence ID" value="XM_022238343.1"/>
</dbReference>
<keyword evidence="2" id="KW-0812">Transmembrane</keyword>
<feature type="compositionally biased region" description="Low complexity" evidence="1">
    <location>
        <begin position="199"/>
        <end position="211"/>
    </location>
</feature>
<keyword evidence="3" id="KW-1185">Reference proteome</keyword>
<feature type="region of interest" description="Disordered" evidence="1">
    <location>
        <begin position="125"/>
        <end position="169"/>
    </location>
</feature>
<feature type="compositionally biased region" description="Low complexity" evidence="1">
    <location>
        <begin position="143"/>
        <end position="159"/>
    </location>
</feature>
<dbReference type="Proteomes" id="UP000694845">
    <property type="component" value="Unplaced"/>
</dbReference>
<dbReference type="OrthoDB" id="10439536at2759"/>
<dbReference type="KEGG" id="aplc:110981107"/>
<keyword evidence="2" id="KW-1133">Transmembrane helix</keyword>